<protein>
    <submittedName>
        <fullName evidence="1">Uncharacterized protein</fullName>
    </submittedName>
</protein>
<dbReference type="Proteomes" id="UP000831701">
    <property type="component" value="Chromosome 7"/>
</dbReference>
<dbReference type="EMBL" id="CM041537">
    <property type="protein sequence ID" value="KAI3370542.1"/>
    <property type="molecule type" value="Genomic_DNA"/>
</dbReference>
<comment type="caution">
    <text evidence="1">The sequence shown here is derived from an EMBL/GenBank/DDBJ whole genome shotgun (WGS) entry which is preliminary data.</text>
</comment>
<gene>
    <name evidence="1" type="ORF">L3Q82_025299</name>
</gene>
<reference evidence="1" key="1">
    <citation type="submission" date="2022-04" db="EMBL/GenBank/DDBJ databases">
        <title>Jade perch genome.</title>
        <authorList>
            <person name="Chao B."/>
        </authorList>
    </citation>
    <scope>NUCLEOTIDE SEQUENCE</scope>
    <source>
        <strain evidence="1">CB-2022</strain>
    </source>
</reference>
<accession>A0ACB8WRA4</accession>
<sequence>SKVCYVKAAFPQVLELLNTHFNYVRNSDNRRYVSTLKKVIYHLYSQGCVPEINEEFEDSPVTFIRMVESSPKDALKKARSVIQMYMSLMTESRGPVNWDCQNQYAAEESTTANDTSTTDTNRYQCLI</sequence>
<evidence type="ECO:0000313" key="2">
    <source>
        <dbReference type="Proteomes" id="UP000831701"/>
    </source>
</evidence>
<keyword evidence="2" id="KW-1185">Reference proteome</keyword>
<name>A0ACB8WRA4_9TELE</name>
<feature type="non-terminal residue" evidence="1">
    <location>
        <position position="1"/>
    </location>
</feature>
<organism evidence="1 2">
    <name type="scientific">Scortum barcoo</name>
    <name type="common">barcoo grunter</name>
    <dbReference type="NCBI Taxonomy" id="214431"/>
    <lineage>
        <taxon>Eukaryota</taxon>
        <taxon>Metazoa</taxon>
        <taxon>Chordata</taxon>
        <taxon>Craniata</taxon>
        <taxon>Vertebrata</taxon>
        <taxon>Euteleostomi</taxon>
        <taxon>Actinopterygii</taxon>
        <taxon>Neopterygii</taxon>
        <taxon>Teleostei</taxon>
        <taxon>Neoteleostei</taxon>
        <taxon>Acanthomorphata</taxon>
        <taxon>Eupercaria</taxon>
        <taxon>Centrarchiformes</taxon>
        <taxon>Terapontoidei</taxon>
        <taxon>Terapontidae</taxon>
        <taxon>Scortum</taxon>
    </lineage>
</organism>
<proteinExistence type="predicted"/>
<evidence type="ECO:0000313" key="1">
    <source>
        <dbReference type="EMBL" id="KAI3370542.1"/>
    </source>
</evidence>